<dbReference type="Pfam" id="PF11279">
    <property type="entry name" value="DUF3080"/>
    <property type="match status" value="1"/>
</dbReference>
<dbReference type="EMBL" id="JACFXU010000014">
    <property type="protein sequence ID" value="MBA6413316.1"/>
    <property type="molecule type" value="Genomic_DNA"/>
</dbReference>
<keyword evidence="1" id="KW-0732">Signal</keyword>
<feature type="signal peptide" evidence="1">
    <location>
        <begin position="1"/>
        <end position="23"/>
    </location>
</feature>
<name>A0A7W2YJ91_9GAMM</name>
<feature type="chain" id="PRO_5030827207" evidence="1">
    <location>
        <begin position="24"/>
        <end position="350"/>
    </location>
</feature>
<accession>A0A7W2YJ91</accession>
<dbReference type="AlphaFoldDB" id="A0A7W2YJ91"/>
<evidence type="ECO:0000313" key="3">
    <source>
        <dbReference type="Proteomes" id="UP000539350"/>
    </source>
</evidence>
<reference evidence="2 3" key="1">
    <citation type="submission" date="2020-07" db="EMBL/GenBank/DDBJ databases">
        <title>Halieaceae bacterium, F7430, whole genome shotgun sequencing project.</title>
        <authorList>
            <person name="Jiang S."/>
            <person name="Liu Z.W."/>
            <person name="Du Z.J."/>
        </authorList>
    </citation>
    <scope>NUCLEOTIDE SEQUENCE [LARGE SCALE GENOMIC DNA]</scope>
    <source>
        <strain evidence="2 3">F7430</strain>
    </source>
</reference>
<organism evidence="2 3">
    <name type="scientific">Sediminihaliea albiluteola</name>
    <dbReference type="NCBI Taxonomy" id="2758564"/>
    <lineage>
        <taxon>Bacteria</taxon>
        <taxon>Pseudomonadati</taxon>
        <taxon>Pseudomonadota</taxon>
        <taxon>Gammaproteobacteria</taxon>
        <taxon>Cellvibrionales</taxon>
        <taxon>Halieaceae</taxon>
        <taxon>Sediminihaliea</taxon>
    </lineage>
</organism>
<comment type="caution">
    <text evidence="2">The sequence shown here is derived from an EMBL/GenBank/DDBJ whole genome shotgun (WGS) entry which is preliminary data.</text>
</comment>
<keyword evidence="3" id="KW-1185">Reference proteome</keyword>
<evidence type="ECO:0000256" key="1">
    <source>
        <dbReference type="SAM" id="SignalP"/>
    </source>
</evidence>
<protein>
    <submittedName>
        <fullName evidence="2">DUF3080 family protein</fullName>
    </submittedName>
</protein>
<dbReference type="Proteomes" id="UP000539350">
    <property type="component" value="Unassembled WGS sequence"/>
</dbReference>
<proteinExistence type="predicted"/>
<gene>
    <name evidence="2" type="ORF">H2508_09360</name>
</gene>
<dbReference type="InterPro" id="IPR021431">
    <property type="entry name" value="DUF3080"/>
</dbReference>
<sequence>MNQTTPFIIRLLAVLASCLTLSACDSQDPRAPFDTYLTRLARPLEQERPAIVIPNSPRLPSRSELRSELPSTRLDTLDFLALSGCKVQITIGKRNSSLGRMASASQRLLLELEYLELAPECIEHMQGAGKTELAKILRDAYELKQSQLATRIFEATLVGPEFRQFWRKPAQLKDYPQQTSSQVISTLNAITLDVQRWLAGDYRADNQHFELQLSDINKGDGGSLLEALALQSGSLEAADRMLNTAIDNGPLCSNMLRPATADILPRVVQKHFVQGIQPWSAALEQRRFELFTALQQLEQALSAALPEVYQQWQRERMQLSAYWAAAPKRHVMALQRLLEPCGGIGQSAAN</sequence>
<dbReference type="RefSeq" id="WP_182172307.1">
    <property type="nucleotide sequence ID" value="NZ_JACFXU010000014.1"/>
</dbReference>
<evidence type="ECO:0000313" key="2">
    <source>
        <dbReference type="EMBL" id="MBA6413316.1"/>
    </source>
</evidence>